<dbReference type="PROSITE" id="PS51186">
    <property type="entry name" value="GNAT"/>
    <property type="match status" value="1"/>
</dbReference>
<dbReference type="InterPro" id="IPR016181">
    <property type="entry name" value="Acyl_CoA_acyltransferase"/>
</dbReference>
<accession>A0A199W5Y9</accession>
<evidence type="ECO:0000259" key="1">
    <source>
        <dbReference type="PROSITE" id="PS51186"/>
    </source>
</evidence>
<gene>
    <name evidence="2" type="ORF">ACMD2_09128</name>
</gene>
<dbReference type="EMBL" id="LSRQ01000199">
    <property type="protein sequence ID" value="OAY84608.1"/>
    <property type="molecule type" value="Genomic_DNA"/>
</dbReference>
<reference evidence="2 3" key="1">
    <citation type="journal article" date="2016" name="DNA Res.">
        <title>The draft genome of MD-2 pineapple using hybrid error correction of long reads.</title>
        <authorList>
            <person name="Redwan R.M."/>
            <person name="Saidin A."/>
            <person name="Kumar S.V."/>
        </authorList>
    </citation>
    <scope>NUCLEOTIDE SEQUENCE [LARGE SCALE GENOMIC DNA]</scope>
    <source>
        <strain evidence="3">cv. MD2</strain>
        <tissue evidence="2">Leaf</tissue>
    </source>
</reference>
<comment type="caution">
    <text evidence="2">The sequence shown here is derived from an EMBL/GenBank/DDBJ whole genome shotgun (WGS) entry which is preliminary data.</text>
</comment>
<dbReference type="InterPro" id="IPR000182">
    <property type="entry name" value="GNAT_dom"/>
</dbReference>
<evidence type="ECO:0000313" key="3">
    <source>
        <dbReference type="Proteomes" id="UP000092600"/>
    </source>
</evidence>
<dbReference type="CDD" id="cd04301">
    <property type="entry name" value="NAT_SF"/>
    <property type="match status" value="1"/>
</dbReference>
<protein>
    <submittedName>
        <fullName evidence="2">Putative N-acetyltransferase HLS1-like</fullName>
    </submittedName>
</protein>
<dbReference type="AlphaFoldDB" id="A0A199W5Y9"/>
<name>A0A199W5Y9_ANACO</name>
<dbReference type="Pfam" id="PF00583">
    <property type="entry name" value="Acetyltransf_1"/>
    <property type="match status" value="1"/>
</dbReference>
<proteinExistence type="predicted"/>
<dbReference type="SUPFAM" id="SSF55729">
    <property type="entry name" value="Acyl-CoA N-acyltransferases (Nat)"/>
    <property type="match status" value="1"/>
</dbReference>
<dbReference type="STRING" id="4615.A0A199W5Y9"/>
<dbReference type="InterPro" id="IPR052810">
    <property type="entry name" value="Plant_NAT"/>
</dbReference>
<organism evidence="2 3">
    <name type="scientific">Ananas comosus</name>
    <name type="common">Pineapple</name>
    <name type="synonym">Ananas ananas</name>
    <dbReference type="NCBI Taxonomy" id="4615"/>
    <lineage>
        <taxon>Eukaryota</taxon>
        <taxon>Viridiplantae</taxon>
        <taxon>Streptophyta</taxon>
        <taxon>Embryophyta</taxon>
        <taxon>Tracheophyta</taxon>
        <taxon>Spermatophyta</taxon>
        <taxon>Magnoliopsida</taxon>
        <taxon>Liliopsida</taxon>
        <taxon>Poales</taxon>
        <taxon>Bromeliaceae</taxon>
        <taxon>Bromelioideae</taxon>
        <taxon>Ananas</taxon>
    </lineage>
</organism>
<dbReference type="PANTHER" id="PTHR47370:SF10">
    <property type="entry name" value="N-ACETYLTRANSFERASE HLS1-RELATED"/>
    <property type="match status" value="1"/>
</dbReference>
<dbReference type="Proteomes" id="UP000092600">
    <property type="component" value="Unassembled WGS sequence"/>
</dbReference>
<evidence type="ECO:0000313" key="2">
    <source>
        <dbReference type="EMBL" id="OAY84608.1"/>
    </source>
</evidence>
<dbReference type="PANTHER" id="PTHR47370">
    <property type="entry name" value="ACYL-COA N-ACYLTRANSFERASES (NAT) SUPERFAMILY PROTEIN"/>
    <property type="match status" value="1"/>
</dbReference>
<feature type="domain" description="N-acetyltransferase" evidence="1">
    <location>
        <begin position="15"/>
        <end position="199"/>
    </location>
</feature>
<dbReference type="Gene3D" id="3.40.630.30">
    <property type="match status" value="1"/>
</dbReference>
<dbReference type="GO" id="GO:0016747">
    <property type="term" value="F:acyltransferase activity, transferring groups other than amino-acyl groups"/>
    <property type="evidence" value="ECO:0007669"/>
    <property type="project" value="InterPro"/>
</dbReference>
<sequence>MEEEEMMMKKMRVVAAIREYEEGRDRERVLEVDRECEVGPTGGSHMSLFTDPLGDPLSRVRHSPSFLLLVAEVVSGPDRAIVGLVRGCVKSVSRGSPIRLPAKHHTAAEHRTPLFSTVAYLLGLRVSPPYRRRGIGQQLVQRMEEWFVKMGAEYAYMATDIDNAESIRLFTGRCGYSKFRTPSILVHPVYAHRLRLKLPRHAAVHRLSPADADLLYRRRFSSVEFFPGDIDAVLRNPSSLGTFVAVPRTSSAEEVVGAILGGGGSSSSSSSWAVASVWDCEGAFRLEVRGAPRWLRGLARATRAVDAALPWLGLPSIPDVFRPFGVCFVYGLGGAGPDAPALLRALFRHAHNLARSLRCGVVAAEVAACEPLRAAVPRWDRLTVNDLWCVKRLPPNADADADADVDWIKAPPGPSIFVDPREV</sequence>
<keyword evidence="2" id="KW-0808">Transferase</keyword>